<dbReference type="GO" id="GO:0016020">
    <property type="term" value="C:membrane"/>
    <property type="evidence" value="ECO:0007669"/>
    <property type="project" value="InterPro"/>
</dbReference>
<dbReference type="Proteomes" id="UP000179284">
    <property type="component" value="Chromosome I"/>
</dbReference>
<comment type="similarity">
    <text evidence="2">Belongs to the methyl-accepting chemotaxis (MCP) protein family.</text>
</comment>
<dbReference type="PANTHER" id="PTHR43531:SF11">
    <property type="entry name" value="METHYL-ACCEPTING CHEMOTAXIS PROTEIN 3"/>
    <property type="match status" value="1"/>
</dbReference>
<dbReference type="PANTHER" id="PTHR43531">
    <property type="entry name" value="PROTEIN ICFG"/>
    <property type="match status" value="1"/>
</dbReference>
<feature type="domain" description="HAMP" evidence="7">
    <location>
        <begin position="221"/>
        <end position="273"/>
    </location>
</feature>
<dbReference type="KEGG" id="bhu:bhn_I1948"/>
<dbReference type="SUPFAM" id="SSF58104">
    <property type="entry name" value="Methyl-accepting chemotaxis protein (MCP) signaling domain"/>
    <property type="match status" value="1"/>
</dbReference>
<dbReference type="GO" id="GO:0006935">
    <property type="term" value="P:chemotaxis"/>
    <property type="evidence" value="ECO:0007669"/>
    <property type="project" value="UniProtKB-KW"/>
</dbReference>
<dbReference type="Pfam" id="PF00015">
    <property type="entry name" value="MCPsignal"/>
    <property type="match status" value="1"/>
</dbReference>
<dbReference type="InterPro" id="IPR004089">
    <property type="entry name" value="MCPsignal_dom"/>
</dbReference>
<dbReference type="OrthoDB" id="9814363at2"/>
<feature type="domain" description="T-SNARE coiled-coil homology" evidence="6">
    <location>
        <begin position="484"/>
        <end position="546"/>
    </location>
</feature>
<keyword evidence="4" id="KW-0812">Transmembrane</keyword>
<keyword evidence="4" id="KW-0472">Membrane</keyword>
<proteinExistence type="inferred from homology"/>
<feature type="transmembrane region" description="Helical" evidence="4">
    <location>
        <begin position="32"/>
        <end position="54"/>
    </location>
</feature>
<evidence type="ECO:0000259" key="6">
    <source>
        <dbReference type="PROSITE" id="PS50192"/>
    </source>
</evidence>
<evidence type="ECO:0000256" key="3">
    <source>
        <dbReference type="PROSITE-ProRule" id="PRU00284"/>
    </source>
</evidence>
<dbReference type="InterPro" id="IPR051310">
    <property type="entry name" value="MCP_chemotaxis"/>
</dbReference>
<protein>
    <submittedName>
        <fullName evidence="8">Methyl-accepting chemotaxis protein</fullName>
    </submittedName>
</protein>
<dbReference type="InterPro" id="IPR000727">
    <property type="entry name" value="T_SNARE_dom"/>
</dbReference>
<dbReference type="SMART" id="SM00304">
    <property type="entry name" value="HAMP"/>
    <property type="match status" value="2"/>
</dbReference>
<dbReference type="SMART" id="SM00283">
    <property type="entry name" value="MA"/>
    <property type="match status" value="1"/>
</dbReference>
<feature type="transmembrane region" description="Helical" evidence="4">
    <location>
        <begin position="186"/>
        <end position="210"/>
    </location>
</feature>
<keyword evidence="3" id="KW-0807">Transducer</keyword>
<sequence length="571" mass="61822">MANIVEKNNEFDKGGFKSLPVSEKFKKVFGKFRLNLILIFIVIILIDIVALFNLRNIYAIYYEQNSQQGEIRITIQALAKYYLWAMSATEDADRQEQIDGAAEKIQEMNDGLDELSKVYNGDLSTARQHLKDIDSADDTLIQMMNSGASHEEIYTYYVGTVNEAIKVVVKDFKVIGLEAKAQAKKAYVMALGSVIFMTIISLVVVIYAILYSNKARAALTKSILGPIEAISAAADDMSKGKLEIEIETDSEDELGKLAKDIKGSTSAIADIVKDIDETLKRMSGGDFSSGSRNSALYIGDYEAIRKALSDISDNLSSTLLEVKNSSSQVSQGAANMSQGSTDLAEGTTDQAAAVEELTASVNSVTEQTKQLAEVAEKSRGMANEVRDNAEVSARKMHLVTDAMTRITEASAEIEQVTNTIEEIASQTSLLALNASIEAARAGETGKGFAVVADQIGKLADQSSEAAQNTHQLIADTMEEIKNGNSVVAETTEALDAMQHSVEEITDMIIKTGDLAEEQAHSMDEIDKGIEMISNVVQNNSATAEESSAVSQELSEQSASLNSLISQFTINE</sequence>
<dbReference type="EMBL" id="CP017831">
    <property type="protein sequence ID" value="AOZ96981.1"/>
    <property type="molecule type" value="Genomic_DNA"/>
</dbReference>
<dbReference type="CDD" id="cd06225">
    <property type="entry name" value="HAMP"/>
    <property type="match status" value="1"/>
</dbReference>
<gene>
    <name evidence="8" type="ORF">bhn_I1948</name>
</gene>
<dbReference type="GO" id="GO:0007165">
    <property type="term" value="P:signal transduction"/>
    <property type="evidence" value="ECO:0007669"/>
    <property type="project" value="UniProtKB-KW"/>
</dbReference>
<evidence type="ECO:0000313" key="9">
    <source>
        <dbReference type="Proteomes" id="UP000179284"/>
    </source>
</evidence>
<evidence type="ECO:0000313" key="8">
    <source>
        <dbReference type="EMBL" id="AOZ96981.1"/>
    </source>
</evidence>
<reference evidence="9" key="1">
    <citation type="submission" date="2016-10" db="EMBL/GenBank/DDBJ databases">
        <title>The complete genome sequence of the rumen bacterium Butyrivibrio hungatei MB2003.</title>
        <authorList>
            <person name="Palevich N."/>
            <person name="Kelly W.J."/>
            <person name="Leahy S.C."/>
            <person name="Altermann E."/>
            <person name="Rakonjac J."/>
            <person name="Attwood G.T."/>
        </authorList>
    </citation>
    <scope>NUCLEOTIDE SEQUENCE [LARGE SCALE GENOMIC DNA]</scope>
    <source>
        <strain evidence="9">MB2003</strain>
    </source>
</reference>
<dbReference type="PROSITE" id="PS50885">
    <property type="entry name" value="HAMP"/>
    <property type="match status" value="1"/>
</dbReference>
<evidence type="ECO:0000256" key="2">
    <source>
        <dbReference type="ARBA" id="ARBA00029447"/>
    </source>
</evidence>
<accession>A0A1D9P397</accession>
<name>A0A1D9P397_9FIRM</name>
<dbReference type="Gene3D" id="1.10.287.950">
    <property type="entry name" value="Methyl-accepting chemotaxis protein"/>
    <property type="match status" value="1"/>
</dbReference>
<dbReference type="RefSeq" id="WP_071176629.1">
    <property type="nucleotide sequence ID" value="NZ_CP017831.1"/>
</dbReference>
<dbReference type="Pfam" id="PF00672">
    <property type="entry name" value="HAMP"/>
    <property type="match status" value="1"/>
</dbReference>
<evidence type="ECO:0000256" key="1">
    <source>
        <dbReference type="ARBA" id="ARBA00022500"/>
    </source>
</evidence>
<keyword evidence="4" id="KW-1133">Transmembrane helix</keyword>
<evidence type="ECO:0000259" key="5">
    <source>
        <dbReference type="PROSITE" id="PS50111"/>
    </source>
</evidence>
<evidence type="ECO:0000259" key="7">
    <source>
        <dbReference type="PROSITE" id="PS50885"/>
    </source>
</evidence>
<dbReference type="AlphaFoldDB" id="A0A1D9P397"/>
<dbReference type="PROSITE" id="PS50192">
    <property type="entry name" value="T_SNARE"/>
    <property type="match status" value="1"/>
</dbReference>
<dbReference type="Gene3D" id="1.10.8.500">
    <property type="entry name" value="HAMP domain in histidine kinase"/>
    <property type="match status" value="1"/>
</dbReference>
<dbReference type="PROSITE" id="PS50111">
    <property type="entry name" value="CHEMOTAXIS_TRANSDUC_2"/>
    <property type="match status" value="1"/>
</dbReference>
<keyword evidence="1" id="KW-0145">Chemotaxis</keyword>
<dbReference type="InterPro" id="IPR003660">
    <property type="entry name" value="HAMP_dom"/>
</dbReference>
<organism evidence="8 9">
    <name type="scientific">Butyrivibrio hungatei</name>
    <dbReference type="NCBI Taxonomy" id="185008"/>
    <lineage>
        <taxon>Bacteria</taxon>
        <taxon>Bacillati</taxon>
        <taxon>Bacillota</taxon>
        <taxon>Clostridia</taxon>
        <taxon>Lachnospirales</taxon>
        <taxon>Lachnospiraceae</taxon>
        <taxon>Butyrivibrio</taxon>
    </lineage>
</organism>
<feature type="domain" description="Methyl-accepting transducer" evidence="5">
    <location>
        <begin position="325"/>
        <end position="554"/>
    </location>
</feature>
<evidence type="ECO:0000256" key="4">
    <source>
        <dbReference type="SAM" id="Phobius"/>
    </source>
</evidence>
<keyword evidence="9" id="KW-1185">Reference proteome</keyword>